<keyword evidence="2" id="KW-0479">Metal-binding</keyword>
<name>A0ABY4GQC3_9BACI</name>
<evidence type="ECO:0000256" key="1">
    <source>
        <dbReference type="ARBA" id="ARBA00009275"/>
    </source>
</evidence>
<dbReference type="PANTHER" id="PTHR46317">
    <property type="entry name" value="HYDROLASE OF PHP SUPERFAMILY-RELATED PROTEIN"/>
    <property type="match status" value="1"/>
</dbReference>
<dbReference type="SUPFAM" id="SSF51556">
    <property type="entry name" value="Metallo-dependent hydrolases"/>
    <property type="match status" value="1"/>
</dbReference>
<keyword evidence="3 4" id="KW-0378">Hydrolase</keyword>
<dbReference type="Gene3D" id="3.20.20.140">
    <property type="entry name" value="Metal-dependent hydrolases"/>
    <property type="match status" value="1"/>
</dbReference>
<dbReference type="InterPro" id="IPR032466">
    <property type="entry name" value="Metal_Hydrolase"/>
</dbReference>
<organism evidence="4 5">
    <name type="scientific">Gracilibacillus salinarum</name>
    <dbReference type="NCBI Taxonomy" id="2932255"/>
    <lineage>
        <taxon>Bacteria</taxon>
        <taxon>Bacillati</taxon>
        <taxon>Bacillota</taxon>
        <taxon>Bacilli</taxon>
        <taxon>Bacillales</taxon>
        <taxon>Bacillaceae</taxon>
        <taxon>Gracilibacillus</taxon>
    </lineage>
</organism>
<reference evidence="4 5" key="1">
    <citation type="submission" date="2022-04" db="EMBL/GenBank/DDBJ databases">
        <title>Gracilibacillus sp. isolated from saltern.</title>
        <authorList>
            <person name="Won M."/>
            <person name="Lee C.-M."/>
            <person name="Woen H.-Y."/>
            <person name="Kwon S.-W."/>
        </authorList>
    </citation>
    <scope>NUCLEOTIDE SEQUENCE [LARGE SCALE GENOMIC DNA]</scope>
    <source>
        <strain evidence="4 5">SSPM10-3</strain>
    </source>
</reference>
<keyword evidence="5" id="KW-1185">Reference proteome</keyword>
<evidence type="ECO:0000313" key="4">
    <source>
        <dbReference type="EMBL" id="UOQ86421.1"/>
    </source>
</evidence>
<dbReference type="InterPro" id="IPR001130">
    <property type="entry name" value="TatD-like"/>
</dbReference>
<dbReference type="EMBL" id="CP095071">
    <property type="protein sequence ID" value="UOQ86421.1"/>
    <property type="molecule type" value="Genomic_DNA"/>
</dbReference>
<dbReference type="CDD" id="cd01310">
    <property type="entry name" value="TatD_DNAse"/>
    <property type="match status" value="1"/>
</dbReference>
<evidence type="ECO:0000313" key="5">
    <source>
        <dbReference type="Proteomes" id="UP000831537"/>
    </source>
</evidence>
<dbReference type="PIRSF" id="PIRSF005902">
    <property type="entry name" value="DNase_TatD"/>
    <property type="match status" value="1"/>
</dbReference>
<proteinExistence type="inferred from homology"/>
<dbReference type="Pfam" id="PF01026">
    <property type="entry name" value="TatD_DNase"/>
    <property type="match status" value="1"/>
</dbReference>
<dbReference type="RefSeq" id="WP_244746771.1">
    <property type="nucleotide sequence ID" value="NZ_CP095071.1"/>
</dbReference>
<protein>
    <submittedName>
        <fullName evidence="4">TatD family hydrolase</fullName>
    </submittedName>
</protein>
<sequence>MIDSHIHLDWYKEEEQKQILMSNSIQGLIAVSSDLESCRRVAELADQNRLVFPAFGWHPEQPLPHKKELQMIFQLIRERADQIVAIGEVGLPYYSKKENPALPIDSYLSILERFIIIAKELHLPIVLHAVYEDADIVCDLLEKHHMESAHFHWFKGSAATMNRMIDNGYYISITPDCLYEEEIQQIIQYYPLQLMMIETDGPWPFEGPFAGHMTHPEMMKNSLDIIAAIKQLPLDEVEETIERNTRTFYCLK</sequence>
<dbReference type="GO" id="GO:0016787">
    <property type="term" value="F:hydrolase activity"/>
    <property type="evidence" value="ECO:0007669"/>
    <property type="project" value="UniProtKB-KW"/>
</dbReference>
<gene>
    <name evidence="4" type="ORF">MUN87_05910</name>
</gene>
<evidence type="ECO:0000256" key="2">
    <source>
        <dbReference type="ARBA" id="ARBA00022723"/>
    </source>
</evidence>
<dbReference type="Proteomes" id="UP000831537">
    <property type="component" value="Chromosome"/>
</dbReference>
<comment type="similarity">
    <text evidence="1">Belongs to the metallo-dependent hydrolases superfamily. TatD-type hydrolase family.</text>
</comment>
<evidence type="ECO:0000256" key="3">
    <source>
        <dbReference type="ARBA" id="ARBA00022801"/>
    </source>
</evidence>
<dbReference type="PANTHER" id="PTHR46317:SF1">
    <property type="entry name" value="HYDROLASE, TATD FAMILY"/>
    <property type="match status" value="1"/>
</dbReference>
<accession>A0ABY4GQC3</accession>